<name>A0A0S4IN15_BODSA</name>
<dbReference type="Proteomes" id="UP000051952">
    <property type="component" value="Unassembled WGS sequence"/>
</dbReference>
<evidence type="ECO:0000313" key="1">
    <source>
        <dbReference type="EMBL" id="CUE77793.1"/>
    </source>
</evidence>
<accession>A0A0S4IN15</accession>
<organism evidence="1 2">
    <name type="scientific">Bodo saltans</name>
    <name type="common">Flagellated protozoan</name>
    <dbReference type="NCBI Taxonomy" id="75058"/>
    <lineage>
        <taxon>Eukaryota</taxon>
        <taxon>Discoba</taxon>
        <taxon>Euglenozoa</taxon>
        <taxon>Kinetoplastea</taxon>
        <taxon>Metakinetoplastina</taxon>
        <taxon>Eubodonida</taxon>
        <taxon>Bodonidae</taxon>
        <taxon>Bodo</taxon>
    </lineage>
</organism>
<gene>
    <name evidence="1" type="ORF">BSAL_56315</name>
</gene>
<dbReference type="VEuPathDB" id="TriTrypDB:BSAL_56315"/>
<evidence type="ECO:0000313" key="2">
    <source>
        <dbReference type="Proteomes" id="UP000051952"/>
    </source>
</evidence>
<keyword evidence="2" id="KW-1185">Reference proteome</keyword>
<dbReference type="EMBL" id="CYKH01000192">
    <property type="protein sequence ID" value="CUE77793.1"/>
    <property type="molecule type" value="Genomic_DNA"/>
</dbReference>
<proteinExistence type="predicted"/>
<dbReference type="AlphaFoldDB" id="A0A0S4IN15"/>
<protein>
    <submittedName>
        <fullName evidence="1">Bodo-specific multi-copy gene family, putative</fullName>
    </submittedName>
</protein>
<sequence length="256" mass="28550">MGCNAKIEQGVMEATLGHIWNIGPLQPLSDEGHQEAIETSWKVPFDPNVRETVHQLAGGLPRLLRAAHEFPKAVCLAHGSYNALPACFEAYKEYAKKNYPIQGTCVSLAHTCMLASSTKATVRGNDAISLNPAWVEERKGTARRGKGPRKVDVDRVRLFEKPFLYAVYARYLLVLWKGTNKAPWVSLEKVFAGAIHPEQQHILKQYEVNLSGGLVTNIHQGSYENAAKRALSYVGASYHRRRVYLVPVKRQQGRGC</sequence>
<reference evidence="2" key="1">
    <citation type="submission" date="2015-09" db="EMBL/GenBank/DDBJ databases">
        <authorList>
            <consortium name="Pathogen Informatics"/>
        </authorList>
    </citation>
    <scope>NUCLEOTIDE SEQUENCE [LARGE SCALE GENOMIC DNA]</scope>
    <source>
        <strain evidence="2">Lake Konstanz</strain>
    </source>
</reference>